<reference evidence="16" key="1">
    <citation type="submission" date="2021-02" db="EMBL/GenBank/DDBJ databases">
        <authorList>
            <person name="Nowell W R."/>
        </authorList>
    </citation>
    <scope>NUCLEOTIDE SEQUENCE</scope>
</reference>
<evidence type="ECO:0000313" key="16">
    <source>
        <dbReference type="EMBL" id="CAF0794824.1"/>
    </source>
</evidence>
<feature type="domain" description="PHD-type" evidence="14">
    <location>
        <begin position="25"/>
        <end position="78"/>
    </location>
</feature>
<dbReference type="InterPro" id="IPR001965">
    <property type="entry name" value="Znf_PHD"/>
</dbReference>
<evidence type="ECO:0000256" key="2">
    <source>
        <dbReference type="ARBA" id="ARBA00022723"/>
    </source>
</evidence>
<evidence type="ECO:0000256" key="4">
    <source>
        <dbReference type="ARBA" id="ARBA00022833"/>
    </source>
</evidence>
<organism evidence="16 18">
    <name type="scientific">Didymodactylos carnosus</name>
    <dbReference type="NCBI Taxonomy" id="1234261"/>
    <lineage>
        <taxon>Eukaryota</taxon>
        <taxon>Metazoa</taxon>
        <taxon>Spiralia</taxon>
        <taxon>Gnathifera</taxon>
        <taxon>Rotifera</taxon>
        <taxon>Eurotatoria</taxon>
        <taxon>Bdelloidea</taxon>
        <taxon>Philodinida</taxon>
        <taxon>Philodinidae</taxon>
        <taxon>Didymodactylos</taxon>
    </lineage>
</organism>
<dbReference type="AlphaFoldDB" id="A0A813SD04"/>
<dbReference type="Pfam" id="PF17811">
    <property type="entry name" value="JHD"/>
    <property type="match status" value="1"/>
</dbReference>
<feature type="domain" description="JmjC" evidence="15">
    <location>
        <begin position="253"/>
        <end position="424"/>
    </location>
</feature>
<evidence type="ECO:0000259" key="15">
    <source>
        <dbReference type="PROSITE" id="PS51184"/>
    </source>
</evidence>
<feature type="compositionally biased region" description="Basic and acidic residues" evidence="13">
    <location>
        <begin position="722"/>
        <end position="739"/>
    </location>
</feature>
<dbReference type="PROSITE" id="PS51184">
    <property type="entry name" value="JMJC"/>
    <property type="match status" value="1"/>
</dbReference>
<dbReference type="InterPro" id="IPR019787">
    <property type="entry name" value="Znf_PHD-finger"/>
</dbReference>
<dbReference type="PANTHER" id="PTHR23123">
    <property type="entry name" value="PHD/F-BOX CONTAINING PROTEIN"/>
    <property type="match status" value="1"/>
</dbReference>
<keyword evidence="6" id="KW-0223">Dioxygenase</keyword>
<evidence type="ECO:0000256" key="5">
    <source>
        <dbReference type="ARBA" id="ARBA00022853"/>
    </source>
</evidence>
<evidence type="ECO:0000256" key="8">
    <source>
        <dbReference type="ARBA" id="ARBA00023004"/>
    </source>
</evidence>
<evidence type="ECO:0000256" key="7">
    <source>
        <dbReference type="ARBA" id="ARBA00023002"/>
    </source>
</evidence>
<keyword evidence="7" id="KW-0560">Oxidoreductase</keyword>
<dbReference type="PROSITE" id="PS50016">
    <property type="entry name" value="ZF_PHD_2"/>
    <property type="match status" value="1"/>
</dbReference>
<dbReference type="GO" id="GO:0008270">
    <property type="term" value="F:zinc ion binding"/>
    <property type="evidence" value="ECO:0007669"/>
    <property type="project" value="UniProtKB-KW"/>
</dbReference>
<dbReference type="InterPro" id="IPR019786">
    <property type="entry name" value="Zinc_finger_PHD-type_CS"/>
</dbReference>
<dbReference type="GO" id="GO:0051213">
    <property type="term" value="F:dioxygenase activity"/>
    <property type="evidence" value="ECO:0007669"/>
    <property type="project" value="UniProtKB-KW"/>
</dbReference>
<dbReference type="Pfam" id="PF02373">
    <property type="entry name" value="JmjC"/>
    <property type="match status" value="1"/>
</dbReference>
<evidence type="ECO:0000256" key="9">
    <source>
        <dbReference type="ARBA" id="ARBA00023015"/>
    </source>
</evidence>
<dbReference type="SUPFAM" id="SSF57903">
    <property type="entry name" value="FYVE/PHD zinc finger"/>
    <property type="match status" value="1"/>
</dbReference>
<feature type="region of interest" description="Disordered" evidence="13">
    <location>
        <begin position="251"/>
        <end position="292"/>
    </location>
</feature>
<dbReference type="EMBL" id="CAJOBC010000383">
    <property type="protein sequence ID" value="CAF3579285.1"/>
    <property type="molecule type" value="Genomic_DNA"/>
</dbReference>
<dbReference type="GO" id="GO:0006325">
    <property type="term" value="P:chromatin organization"/>
    <property type="evidence" value="ECO:0007669"/>
    <property type="project" value="UniProtKB-KW"/>
</dbReference>
<keyword evidence="10" id="KW-0804">Transcription</keyword>
<dbReference type="Gene3D" id="2.60.120.650">
    <property type="entry name" value="Cupin"/>
    <property type="match status" value="1"/>
</dbReference>
<keyword evidence="9" id="KW-0805">Transcription regulation</keyword>
<evidence type="ECO:0000256" key="10">
    <source>
        <dbReference type="ARBA" id="ARBA00023163"/>
    </source>
</evidence>
<dbReference type="EMBL" id="CAJNOQ010000383">
    <property type="protein sequence ID" value="CAF0794824.1"/>
    <property type="molecule type" value="Genomic_DNA"/>
</dbReference>
<dbReference type="SUPFAM" id="SSF51197">
    <property type="entry name" value="Clavaminate synthase-like"/>
    <property type="match status" value="1"/>
</dbReference>
<dbReference type="Proteomes" id="UP000681722">
    <property type="component" value="Unassembled WGS sequence"/>
</dbReference>
<feature type="compositionally biased region" description="Polar residues" evidence="13">
    <location>
        <begin position="705"/>
        <end position="718"/>
    </location>
</feature>
<evidence type="ECO:0000256" key="11">
    <source>
        <dbReference type="ARBA" id="ARBA00023242"/>
    </source>
</evidence>
<dbReference type="PROSITE" id="PS01359">
    <property type="entry name" value="ZF_PHD_1"/>
    <property type="match status" value="1"/>
</dbReference>
<keyword evidence="3 12" id="KW-0863">Zinc-finger</keyword>
<feature type="compositionally biased region" description="Polar residues" evidence="13">
    <location>
        <begin position="654"/>
        <end position="667"/>
    </location>
</feature>
<dbReference type="Proteomes" id="UP000663829">
    <property type="component" value="Unassembled WGS sequence"/>
</dbReference>
<dbReference type="OrthoDB" id="5876800at2759"/>
<sequence length="859" mass="97697">MPRREQTGKKKGASDTGVVEKKSEPLYCICKRREDEVKDDFMIECEACENWFHGRCMSLPDRIADDLEKYYCSACSPQHGPSVFKQRCNFHRRDYSDPLAEGKPVQTGTQTFINSLKRRVFLNSDSIIIRLKGSQLNVNYFYENGFTKPIFIANKEGLDISVPAKSITLKEISELVGPNKFVDVIDTERQATYSMLLNDFIDYFESFERTKTYNVLSLEVSNTKLGESIVTPQVVRDLSWATIGIWPKKRGEDEKEDSDNANVKKTEWSQQSGRKRNESSESSSGENDISYDEENFEHYERPEVAKYCLISPKDSYTDFHVDFGGSSVWYHILKGEKIFYLVEPTDENLQKYIEWNRSGNESETFFGDLVSTCYKMQLREENTILIPAGWIHAVYTPCDSLVFGGNFLNSLSVDIQLRVYELERMAQVPHKFQFPLFETFHWYAAKHYYDEIRAHNEAHESVSDVTKQAADAILRHMSQWLLADKKYQFKNRRIIPKHINCEKLLRDLASVLEFSKTYNTKSSAQSYENLKIILPLSNKYSSELVQFNGSKSKLKDQRSSDDALSFVSSTAPSTSGGVKLTIKTGLKNTVNRISNADDNTKSIKIAMKRESTDVNKLRTKQTTNLDEISTGSDVLTPTRYTLDLEAKRQRFISSTNNELNSTPNRNYYNDEDDSNSSHEEGIGATNLFVNPSNDKDDDDFVLDSEQMSYDYSQTSSRTNRIHTRDQKLSTSEKKSEDSKTLSSNKKGVKSRPKSQLSSSTDKDKTKSIKKLKTSSLKKDEKKSSTVVSDASIQPLSSDNNPSSSDPNSLAESGGQKKSLSSTTRQVRNPKSKKKLNPKDRLGKILKIANSIKSRGGILT</sequence>
<evidence type="ECO:0000256" key="1">
    <source>
        <dbReference type="ARBA" id="ARBA00004123"/>
    </source>
</evidence>
<dbReference type="SMART" id="SM00558">
    <property type="entry name" value="JmjC"/>
    <property type="match status" value="1"/>
</dbReference>
<evidence type="ECO:0000256" key="12">
    <source>
        <dbReference type="PROSITE-ProRule" id="PRU00146"/>
    </source>
</evidence>
<feature type="region of interest" description="Disordered" evidence="13">
    <location>
        <begin position="654"/>
        <end position="842"/>
    </location>
</feature>
<dbReference type="InterPro" id="IPR050690">
    <property type="entry name" value="JHDM1_Histone_Demethylase"/>
</dbReference>
<dbReference type="InterPro" id="IPR011011">
    <property type="entry name" value="Znf_FYVE_PHD"/>
</dbReference>
<keyword evidence="4" id="KW-0862">Zinc</keyword>
<evidence type="ECO:0000256" key="6">
    <source>
        <dbReference type="ARBA" id="ARBA00022964"/>
    </source>
</evidence>
<dbReference type="GO" id="GO:0005634">
    <property type="term" value="C:nucleus"/>
    <property type="evidence" value="ECO:0007669"/>
    <property type="project" value="UniProtKB-SubCell"/>
</dbReference>
<protein>
    <submittedName>
        <fullName evidence="16">Uncharacterized protein</fullName>
    </submittedName>
</protein>
<comment type="subcellular location">
    <subcellularLocation>
        <location evidence="1">Nucleus</location>
    </subcellularLocation>
</comment>
<gene>
    <name evidence="16" type="ORF">GPM918_LOCUS3193</name>
    <name evidence="17" type="ORF">SRO942_LOCUS3193</name>
</gene>
<evidence type="ECO:0000313" key="17">
    <source>
        <dbReference type="EMBL" id="CAF3579285.1"/>
    </source>
</evidence>
<accession>A0A813SD04</accession>
<dbReference type="SMART" id="SM00249">
    <property type="entry name" value="PHD"/>
    <property type="match status" value="1"/>
</dbReference>
<dbReference type="Pfam" id="PF00628">
    <property type="entry name" value="PHD"/>
    <property type="match status" value="1"/>
</dbReference>
<proteinExistence type="predicted"/>
<keyword evidence="2" id="KW-0479">Metal-binding</keyword>
<keyword evidence="5" id="KW-0156">Chromatin regulator</keyword>
<keyword evidence="11" id="KW-0539">Nucleus</keyword>
<comment type="caution">
    <text evidence="16">The sequence shown here is derived from an EMBL/GenBank/DDBJ whole genome shotgun (WGS) entry which is preliminary data.</text>
</comment>
<keyword evidence="8" id="KW-0408">Iron</keyword>
<dbReference type="InterPro" id="IPR003347">
    <property type="entry name" value="JmjC_dom"/>
</dbReference>
<name>A0A813SD04_9BILA</name>
<keyword evidence="18" id="KW-1185">Reference proteome</keyword>
<feature type="compositionally biased region" description="Low complexity" evidence="13">
    <location>
        <begin position="794"/>
        <end position="809"/>
    </location>
</feature>
<evidence type="ECO:0000256" key="3">
    <source>
        <dbReference type="ARBA" id="ARBA00022771"/>
    </source>
</evidence>
<feature type="compositionally biased region" description="Polar residues" evidence="13">
    <location>
        <begin position="815"/>
        <end position="826"/>
    </location>
</feature>
<evidence type="ECO:0000313" key="18">
    <source>
        <dbReference type="Proteomes" id="UP000663829"/>
    </source>
</evidence>
<dbReference type="InterPro" id="IPR041070">
    <property type="entry name" value="JHD"/>
</dbReference>
<evidence type="ECO:0000259" key="14">
    <source>
        <dbReference type="PROSITE" id="PS50016"/>
    </source>
</evidence>
<evidence type="ECO:0000256" key="13">
    <source>
        <dbReference type="SAM" id="MobiDB-lite"/>
    </source>
</evidence>
<dbReference type="Gene3D" id="1.20.58.1360">
    <property type="match status" value="1"/>
</dbReference>